<dbReference type="RefSeq" id="WP_065921606.1">
    <property type="nucleotide sequence ID" value="NZ_CP016793.1"/>
</dbReference>
<dbReference type="SUPFAM" id="SSF52777">
    <property type="entry name" value="CoA-dependent acyltransferases"/>
    <property type="match status" value="2"/>
</dbReference>
<protein>
    <recommendedName>
        <fullName evidence="3">Condensation domain-containing protein</fullName>
    </recommendedName>
</protein>
<dbReference type="STRING" id="1586287.BBK82_35545"/>
<name>A0A1B2HZZ9_9PSEU</name>
<dbReference type="AlphaFoldDB" id="A0A1B2HZZ9"/>
<organism evidence="1 2">
    <name type="scientific">Lentzea guizhouensis</name>
    <dbReference type="NCBI Taxonomy" id="1586287"/>
    <lineage>
        <taxon>Bacteria</taxon>
        <taxon>Bacillati</taxon>
        <taxon>Actinomycetota</taxon>
        <taxon>Actinomycetes</taxon>
        <taxon>Pseudonocardiales</taxon>
        <taxon>Pseudonocardiaceae</taxon>
        <taxon>Lentzea</taxon>
    </lineage>
</organism>
<dbReference type="KEGG" id="led:BBK82_35545"/>
<gene>
    <name evidence="1" type="ORF">BBK82_35545</name>
</gene>
<evidence type="ECO:0008006" key="3">
    <source>
        <dbReference type="Google" id="ProtNLM"/>
    </source>
</evidence>
<dbReference type="EMBL" id="CP016793">
    <property type="protein sequence ID" value="ANZ43284.1"/>
    <property type="molecule type" value="Genomic_DNA"/>
</dbReference>
<proteinExistence type="predicted"/>
<accession>A0A1B2HZZ9</accession>
<dbReference type="Proteomes" id="UP000093053">
    <property type="component" value="Chromosome"/>
</dbReference>
<reference evidence="1 2" key="1">
    <citation type="submission" date="2016-07" db="EMBL/GenBank/DDBJ databases">
        <title>Complete genome sequence of the Lentzea guizhouensis DHS C013.</title>
        <authorList>
            <person name="Cao C."/>
        </authorList>
    </citation>
    <scope>NUCLEOTIDE SEQUENCE [LARGE SCALE GENOMIC DNA]</scope>
    <source>
        <strain evidence="1 2">DHS C013</strain>
    </source>
</reference>
<sequence length="425" mass="45988">MHRSITRTYRKHFADVHSGAEDGADVMPLTGAQRRFHHTRSTDPLGRVKVVPVLVEFPPGALSARRLDRAARAAARRHPRCAGPHVIRGVPVLRTGPPDIGPVVEVLPGPDSGHAMRSALDRWPAGHAPFRVLLARDDRRDLLALAFDHIVCDEASIGQVLGQIAAGYDTDVDVPDAEVAEELSRYRHAVESQLDHEHEASGPDALAHWTSRIRDAAPGRWGRDPGGGGGSASEWRRVELSGAAAGRGTLFTTLLATCHAALAEHDGTAPVCYTWGGRAEPSGAGTVVGCFLNTVVAHPPGEHSELLEDVRSGWWEDLEWADTPFDEVVRAARATGARWAGHLDLMLTLDDRTRRPVLVLGGTPGRETYLPGMRVGTPVVVSASYDKHELHLRVDHDPLVVPAGFANRVTDRLVDAVQDRGHVAR</sequence>
<dbReference type="OrthoDB" id="3872111at2"/>
<dbReference type="Gene3D" id="3.30.559.10">
    <property type="entry name" value="Chloramphenicol acetyltransferase-like domain"/>
    <property type="match status" value="1"/>
</dbReference>
<dbReference type="InterPro" id="IPR023213">
    <property type="entry name" value="CAT-like_dom_sf"/>
</dbReference>
<keyword evidence="2" id="KW-1185">Reference proteome</keyword>
<evidence type="ECO:0000313" key="1">
    <source>
        <dbReference type="EMBL" id="ANZ43284.1"/>
    </source>
</evidence>
<evidence type="ECO:0000313" key="2">
    <source>
        <dbReference type="Proteomes" id="UP000093053"/>
    </source>
</evidence>
<dbReference type="Gene3D" id="3.30.559.30">
    <property type="entry name" value="Nonribosomal peptide synthetase, condensation domain"/>
    <property type="match status" value="1"/>
</dbReference>